<dbReference type="Pfam" id="PF00183">
    <property type="entry name" value="HSP90"/>
    <property type="match status" value="1"/>
</dbReference>
<dbReference type="GO" id="GO:0016887">
    <property type="term" value="F:ATP hydrolysis activity"/>
    <property type="evidence" value="ECO:0007669"/>
    <property type="project" value="InterPro"/>
</dbReference>
<accession>A0A0G4IHT2</accession>
<feature type="region of interest" description="Disordered" evidence="6">
    <location>
        <begin position="543"/>
        <end position="571"/>
    </location>
</feature>
<evidence type="ECO:0000256" key="3">
    <source>
        <dbReference type="ARBA" id="ARBA00022840"/>
    </source>
</evidence>
<dbReference type="CDD" id="cd16927">
    <property type="entry name" value="HATPase_Hsp90-like"/>
    <property type="match status" value="1"/>
</dbReference>
<gene>
    <name evidence="7" type="ORF">PBRA_000419</name>
</gene>
<feature type="binding site" evidence="5">
    <location>
        <begin position="197"/>
        <end position="202"/>
    </location>
    <ligand>
        <name>ATP</name>
        <dbReference type="ChEBI" id="CHEBI:30616"/>
    </ligand>
</feature>
<dbReference type="HAMAP" id="MF_00505">
    <property type="entry name" value="HSP90"/>
    <property type="match status" value="1"/>
</dbReference>
<keyword evidence="3 5" id="KW-0067">ATP-binding</keyword>
<feature type="binding site" evidence="5">
    <location>
        <position position="105"/>
    </location>
    <ligand>
        <name>ATP</name>
        <dbReference type="ChEBI" id="CHEBI:30616"/>
    </ligand>
</feature>
<dbReference type="NCBIfam" id="NF003555">
    <property type="entry name" value="PRK05218.1"/>
    <property type="match status" value="1"/>
</dbReference>
<dbReference type="PROSITE" id="PS00298">
    <property type="entry name" value="HSP90"/>
    <property type="match status" value="1"/>
</dbReference>
<evidence type="ECO:0000256" key="5">
    <source>
        <dbReference type="PIRSR" id="PIRSR002583-1"/>
    </source>
</evidence>
<dbReference type="InterPro" id="IPR019805">
    <property type="entry name" value="Heat_shock_protein_90_CS"/>
</dbReference>
<feature type="non-terminal residue" evidence="7">
    <location>
        <position position="1"/>
    </location>
</feature>
<feature type="binding site" evidence="5">
    <location>
        <position position="151"/>
    </location>
    <ligand>
        <name>ATP</name>
        <dbReference type="ChEBI" id="CHEBI:30616"/>
    </ligand>
</feature>
<keyword evidence="8" id="KW-1185">Reference proteome</keyword>
<dbReference type="OMA" id="DHTQQNE"/>
<dbReference type="InterPro" id="IPR020575">
    <property type="entry name" value="Hsp90_N"/>
</dbReference>
<dbReference type="FunFam" id="3.30.230.80:FF:000004">
    <property type="entry name" value="Heat shock protein 75 kDa"/>
    <property type="match status" value="1"/>
</dbReference>
<dbReference type="STRING" id="37360.A0A0G4IHT2"/>
<feature type="binding site" evidence="5">
    <location>
        <position position="250"/>
    </location>
    <ligand>
        <name>ATP</name>
        <dbReference type="ChEBI" id="CHEBI:30616"/>
    </ligand>
</feature>
<dbReference type="Gene3D" id="3.40.50.11260">
    <property type="match status" value="1"/>
</dbReference>
<dbReference type="InterPro" id="IPR037196">
    <property type="entry name" value="HSP90_C"/>
</dbReference>
<dbReference type="AlphaFoldDB" id="A0A0G4IHT2"/>
<dbReference type="Gene3D" id="3.30.565.10">
    <property type="entry name" value="Histidine kinase-like ATPase, C-terminal domain"/>
    <property type="match status" value="1"/>
</dbReference>
<dbReference type="Proteomes" id="UP000039324">
    <property type="component" value="Unassembled WGS sequence"/>
</dbReference>
<dbReference type="Gene3D" id="3.30.230.80">
    <property type="match status" value="1"/>
</dbReference>
<dbReference type="GO" id="GO:0005524">
    <property type="term" value="F:ATP binding"/>
    <property type="evidence" value="ECO:0007669"/>
    <property type="project" value="UniProtKB-KW"/>
</dbReference>
<dbReference type="Gene3D" id="1.20.120.790">
    <property type="entry name" value="Heat shock protein 90, C-terminal domain"/>
    <property type="match status" value="1"/>
</dbReference>
<organism evidence="7 8">
    <name type="scientific">Plasmodiophora brassicae</name>
    <name type="common">Clubroot disease agent</name>
    <dbReference type="NCBI Taxonomy" id="37360"/>
    <lineage>
        <taxon>Eukaryota</taxon>
        <taxon>Sar</taxon>
        <taxon>Rhizaria</taxon>
        <taxon>Endomyxa</taxon>
        <taxon>Phytomyxea</taxon>
        <taxon>Plasmodiophorida</taxon>
        <taxon>Plasmodiophoridae</taxon>
        <taxon>Plasmodiophora</taxon>
    </lineage>
</organism>
<feature type="binding site" evidence="5">
    <location>
        <position position="164"/>
    </location>
    <ligand>
        <name>ATP</name>
        <dbReference type="ChEBI" id="CHEBI:30616"/>
    </ligand>
</feature>
<dbReference type="SUPFAM" id="SSF55874">
    <property type="entry name" value="ATPase domain of HSP90 chaperone/DNA topoisomerase II/histidine kinase"/>
    <property type="match status" value="1"/>
</dbReference>
<evidence type="ECO:0000256" key="4">
    <source>
        <dbReference type="ARBA" id="ARBA00023186"/>
    </source>
</evidence>
<evidence type="ECO:0000256" key="6">
    <source>
        <dbReference type="SAM" id="MobiDB-lite"/>
    </source>
</evidence>
<reference evidence="7 8" key="1">
    <citation type="submission" date="2015-02" db="EMBL/GenBank/DDBJ databases">
        <authorList>
            <person name="Chooi Y.-H."/>
        </authorList>
    </citation>
    <scope>NUCLEOTIDE SEQUENCE [LARGE SCALE GENOMIC DNA]</scope>
    <source>
        <strain evidence="7">E3</strain>
    </source>
</reference>
<dbReference type="GO" id="GO:0051082">
    <property type="term" value="F:unfolded protein binding"/>
    <property type="evidence" value="ECO:0007669"/>
    <property type="project" value="InterPro"/>
</dbReference>
<dbReference type="GO" id="GO:0140662">
    <property type="term" value="F:ATP-dependent protein folding chaperone"/>
    <property type="evidence" value="ECO:0007669"/>
    <property type="project" value="InterPro"/>
</dbReference>
<feature type="compositionally biased region" description="Basic and acidic residues" evidence="6">
    <location>
        <begin position="558"/>
        <end position="569"/>
    </location>
</feature>
<keyword evidence="2 5" id="KW-0547">Nucleotide-binding</keyword>
<dbReference type="InterPro" id="IPR001404">
    <property type="entry name" value="Hsp90_fam"/>
</dbReference>
<dbReference type="EMBL" id="CDSF01000001">
    <property type="protein sequence ID" value="CEO94635.1"/>
    <property type="molecule type" value="Genomic_DNA"/>
</dbReference>
<evidence type="ECO:0000313" key="7">
    <source>
        <dbReference type="EMBL" id="CEO94635.1"/>
    </source>
</evidence>
<sequence length="809" mass="88816">LPNCSCCVAMQLLSRLARRLPAVAARAYPPTGRLPLTVAYRPLSTTGAEKAAAEGEVIDAAPEPPAPEPVVKGTTETLSFQAETRQLLDIVANSLYTDKEVFLRELVSNASDALEKLRLTRLTAGGESEFDRPLEIMITGDEVKGTLTVTDTGIGMTREELVANLGTIARSGSKEFLGRLQGGDADAATSATSIIGQFGVGFYAAFMVADKVEVFTRPATAGDSAPAYYWTSDGMGSYQLGEAEGVPVGTKIVLHLRTDCRRFAKDSELTRIVEKHSSNVGFPIFVNDKKQTSLGALWLRSKSDIKPEEYTEFFKQLTHGYEDPMDTLHFATDVPISLNALLFIPKRHSEKFGMGKEKPGVNLYSRKVMIQPNSSNLLPEWLRFVKGAVDSADIPLNISRESMQNSALVRRINNVLAKRLLRHLEDMAKNEPKKFDDFINEYGQFLKEGVCTDDTNKARIAGLLRFSSSVGGNASLDEYVARMPADQKAIYYFCIPSRELAETSPYYEPFKAAGTEVLFLFREVDDFVMQNLKSHQGRSLVSIESAQARAEPPTPKTDASKPEDNRPDDNIEASMRVSMPTFFNNVLGQRVTSVAVTDRLVSSPAIIVDHENAAVRRMMKMVDGGKSMTDALAKQKLEINIRHPIMRGIFALRDTNEKAAADLVEQVFDNALVAAGLMDDPRCMLQRINRIMLNAVGDAASKLDASRMIPPTSPPADPAQEQEPGAEAHKMEDWTLSAGPDDDGDDVFTDTSLDQAAGERVPGSAHVQPDEELEAEFNRDDGTETPIDEDMMARVNEARKAAQPTQSKF</sequence>
<dbReference type="PRINTS" id="PR00775">
    <property type="entry name" value="HEATSHOCK90"/>
</dbReference>
<dbReference type="PIRSF" id="PIRSF002583">
    <property type="entry name" value="Hsp90"/>
    <property type="match status" value="1"/>
</dbReference>
<evidence type="ECO:0000313" key="8">
    <source>
        <dbReference type="Proteomes" id="UP000039324"/>
    </source>
</evidence>
<comment type="similarity">
    <text evidence="1">Belongs to the heat shock protein 90 family.</text>
</comment>
<protein>
    <recommendedName>
        <fullName evidence="9">Histidine kinase/HSP90-like ATPase domain-containing protein</fullName>
    </recommendedName>
</protein>
<name>A0A0G4IHT2_PLABS</name>
<dbReference type="InterPro" id="IPR020568">
    <property type="entry name" value="Ribosomal_Su5_D2-typ_SF"/>
</dbReference>
<evidence type="ECO:0000256" key="2">
    <source>
        <dbReference type="ARBA" id="ARBA00022741"/>
    </source>
</evidence>
<dbReference type="PANTHER" id="PTHR11528">
    <property type="entry name" value="HEAT SHOCK PROTEIN 90 FAMILY MEMBER"/>
    <property type="match status" value="1"/>
</dbReference>
<keyword evidence="4" id="KW-0143">Chaperone</keyword>
<dbReference type="OrthoDB" id="28737at2759"/>
<dbReference type="SUPFAM" id="SSF110942">
    <property type="entry name" value="HSP90 C-terminal domain"/>
    <property type="match status" value="1"/>
</dbReference>
<proteinExistence type="inferred from homology"/>
<feature type="binding site" evidence="5">
    <location>
        <begin position="171"/>
        <end position="172"/>
    </location>
    <ligand>
        <name>ATP</name>
        <dbReference type="ChEBI" id="CHEBI:30616"/>
    </ligand>
</feature>
<dbReference type="SUPFAM" id="SSF54211">
    <property type="entry name" value="Ribosomal protein S5 domain 2-like"/>
    <property type="match status" value="1"/>
</dbReference>
<dbReference type="InterPro" id="IPR036890">
    <property type="entry name" value="HATPase_C_sf"/>
</dbReference>
<evidence type="ECO:0000256" key="1">
    <source>
        <dbReference type="ARBA" id="ARBA00008239"/>
    </source>
</evidence>
<feature type="region of interest" description="Disordered" evidence="6">
    <location>
        <begin position="705"/>
        <end position="809"/>
    </location>
</feature>
<evidence type="ECO:0008006" key="9">
    <source>
        <dbReference type="Google" id="ProtNLM"/>
    </source>
</evidence>
<feature type="binding site" evidence="5">
    <location>
        <position position="400"/>
    </location>
    <ligand>
        <name>ATP</name>
        <dbReference type="ChEBI" id="CHEBI:30616"/>
    </ligand>
</feature>
<dbReference type="Pfam" id="PF13589">
    <property type="entry name" value="HATPase_c_3"/>
    <property type="match status" value="1"/>
</dbReference>
<feature type="binding site" evidence="5">
    <location>
        <position position="156"/>
    </location>
    <ligand>
        <name>ATP</name>
        <dbReference type="ChEBI" id="CHEBI:30616"/>
    </ligand>
</feature>
<dbReference type="FunFam" id="1.20.120.790:FF:000004">
    <property type="entry name" value="Heat shock protein 75 kDa"/>
    <property type="match status" value="1"/>
</dbReference>
<feature type="binding site" evidence="5">
    <location>
        <position position="109"/>
    </location>
    <ligand>
        <name>ATP</name>
        <dbReference type="ChEBI" id="CHEBI:30616"/>
    </ligand>
</feature>